<evidence type="ECO:0000313" key="7">
    <source>
        <dbReference type="Proteomes" id="UP000886523"/>
    </source>
</evidence>
<protein>
    <recommendedName>
        <fullName evidence="5">FAD/NAD(P)-binding domain-containing protein</fullName>
    </recommendedName>
</protein>
<evidence type="ECO:0000256" key="1">
    <source>
        <dbReference type="ARBA" id="ARBA00022630"/>
    </source>
</evidence>
<evidence type="ECO:0000313" key="6">
    <source>
        <dbReference type="EMBL" id="KAF9520484.1"/>
    </source>
</evidence>
<evidence type="ECO:0000256" key="4">
    <source>
        <dbReference type="SAM" id="SignalP"/>
    </source>
</evidence>
<dbReference type="AlphaFoldDB" id="A0A9P6BAK3"/>
<dbReference type="Proteomes" id="UP000886523">
    <property type="component" value="Unassembled WGS sequence"/>
</dbReference>
<keyword evidence="3" id="KW-0560">Oxidoreductase</keyword>
<feature type="chain" id="PRO_5040321759" description="FAD/NAD(P)-binding domain-containing protein" evidence="4">
    <location>
        <begin position="17"/>
        <end position="581"/>
    </location>
</feature>
<name>A0A9P6BAK3_9AGAM</name>
<evidence type="ECO:0000259" key="5">
    <source>
        <dbReference type="Pfam" id="PF07992"/>
    </source>
</evidence>
<dbReference type="Gene3D" id="3.50.50.60">
    <property type="entry name" value="FAD/NAD(P)-binding domain"/>
    <property type="match status" value="2"/>
</dbReference>
<sequence length="581" mass="64908">MNCLVLLLVLTGASSASKLPWYSQLWQAEQSVLGFQENPYHEFSKEIKEVAVIGAGPAGLQHVVELREAGLNVRLFERKEHPGGNWHYQEEVALPEPHPQPLASRAAFIPDLGPNPDSESVQHKLYQDGEDNLSLEDRLREHAVPSSVWNNLHANSVSGITHFLASPLPLNTPWELSQWSIRRLVRAYASNHELNSNDAEVSNITSYNTRVERVVKIGDKWRIRLRKLELLPRTRQIEVTWWTETFDAVVIAAARSNAPFVPNIPGLEQWASRYPAQVLHSRQYRRPEKYSNQTVLIVGASISGSEIARDLFPLAGRIITSVKDHSSTERSIFKKLAAHRIPEGVINLGEIASFSDLKPGDSISEGTVQLKNGTVLTGIDSVILATGYVTSWPFISQFHNDTIHGTDDPDTEVAPIVNGDGKLRSIYLGTFYIPDPTLVVSAVRVWNVGPFSALAVAKVWSGKARLPNSRRMWEEHRGLIRAAGGPDSAQLVGIGFGAPITEFLFRKFVAWLNSEALIFGGKQTDTYPREWREQWVNFAKVHWGPEFPISLEDFNEAEDTGEAALGKRRFLDEVVAALENY</sequence>
<keyword evidence="1" id="KW-0285">Flavoprotein</keyword>
<accession>A0A9P6BAK3</accession>
<dbReference type="OrthoDB" id="66881at2759"/>
<dbReference type="Pfam" id="PF07992">
    <property type="entry name" value="Pyr_redox_2"/>
    <property type="match status" value="1"/>
</dbReference>
<dbReference type="PRINTS" id="PR00419">
    <property type="entry name" value="ADXRDTASE"/>
</dbReference>
<dbReference type="GO" id="GO:0016491">
    <property type="term" value="F:oxidoreductase activity"/>
    <property type="evidence" value="ECO:0007669"/>
    <property type="project" value="UniProtKB-KW"/>
</dbReference>
<evidence type="ECO:0000256" key="3">
    <source>
        <dbReference type="ARBA" id="ARBA00023002"/>
    </source>
</evidence>
<evidence type="ECO:0000256" key="2">
    <source>
        <dbReference type="ARBA" id="ARBA00022827"/>
    </source>
</evidence>
<gene>
    <name evidence="6" type="ORF">BS47DRAFT_1481262</name>
</gene>
<dbReference type="SUPFAM" id="SSF51905">
    <property type="entry name" value="FAD/NAD(P)-binding domain"/>
    <property type="match status" value="1"/>
</dbReference>
<feature type="signal peptide" evidence="4">
    <location>
        <begin position="1"/>
        <end position="16"/>
    </location>
</feature>
<dbReference type="InterPro" id="IPR050346">
    <property type="entry name" value="FMO-like"/>
</dbReference>
<comment type="caution">
    <text evidence="6">The sequence shown here is derived from an EMBL/GenBank/DDBJ whole genome shotgun (WGS) entry which is preliminary data.</text>
</comment>
<keyword evidence="7" id="KW-1185">Reference proteome</keyword>
<reference evidence="6" key="1">
    <citation type="journal article" date="2020" name="Nat. Commun.">
        <title>Large-scale genome sequencing of mycorrhizal fungi provides insights into the early evolution of symbiotic traits.</title>
        <authorList>
            <person name="Miyauchi S."/>
            <person name="Kiss E."/>
            <person name="Kuo A."/>
            <person name="Drula E."/>
            <person name="Kohler A."/>
            <person name="Sanchez-Garcia M."/>
            <person name="Morin E."/>
            <person name="Andreopoulos B."/>
            <person name="Barry K.W."/>
            <person name="Bonito G."/>
            <person name="Buee M."/>
            <person name="Carver A."/>
            <person name="Chen C."/>
            <person name="Cichocki N."/>
            <person name="Clum A."/>
            <person name="Culley D."/>
            <person name="Crous P.W."/>
            <person name="Fauchery L."/>
            <person name="Girlanda M."/>
            <person name="Hayes R.D."/>
            <person name="Keri Z."/>
            <person name="LaButti K."/>
            <person name="Lipzen A."/>
            <person name="Lombard V."/>
            <person name="Magnuson J."/>
            <person name="Maillard F."/>
            <person name="Murat C."/>
            <person name="Nolan M."/>
            <person name="Ohm R.A."/>
            <person name="Pangilinan J."/>
            <person name="Pereira M.F."/>
            <person name="Perotto S."/>
            <person name="Peter M."/>
            <person name="Pfister S."/>
            <person name="Riley R."/>
            <person name="Sitrit Y."/>
            <person name="Stielow J.B."/>
            <person name="Szollosi G."/>
            <person name="Zifcakova L."/>
            <person name="Stursova M."/>
            <person name="Spatafora J.W."/>
            <person name="Tedersoo L."/>
            <person name="Vaario L.M."/>
            <person name="Yamada A."/>
            <person name="Yan M."/>
            <person name="Wang P."/>
            <person name="Xu J."/>
            <person name="Bruns T."/>
            <person name="Baldrian P."/>
            <person name="Vilgalys R."/>
            <person name="Dunand C."/>
            <person name="Henrissat B."/>
            <person name="Grigoriev I.V."/>
            <person name="Hibbett D."/>
            <person name="Nagy L.G."/>
            <person name="Martin F.M."/>
        </authorList>
    </citation>
    <scope>NUCLEOTIDE SEQUENCE</scope>
    <source>
        <strain evidence="6">UP504</strain>
    </source>
</reference>
<dbReference type="InterPro" id="IPR023753">
    <property type="entry name" value="FAD/NAD-binding_dom"/>
</dbReference>
<keyword evidence="4" id="KW-0732">Signal</keyword>
<organism evidence="6 7">
    <name type="scientific">Hydnum rufescens UP504</name>
    <dbReference type="NCBI Taxonomy" id="1448309"/>
    <lineage>
        <taxon>Eukaryota</taxon>
        <taxon>Fungi</taxon>
        <taxon>Dikarya</taxon>
        <taxon>Basidiomycota</taxon>
        <taxon>Agaricomycotina</taxon>
        <taxon>Agaricomycetes</taxon>
        <taxon>Cantharellales</taxon>
        <taxon>Hydnaceae</taxon>
        <taxon>Hydnum</taxon>
    </lineage>
</organism>
<dbReference type="EMBL" id="MU128911">
    <property type="protein sequence ID" value="KAF9520484.1"/>
    <property type="molecule type" value="Genomic_DNA"/>
</dbReference>
<dbReference type="InterPro" id="IPR036188">
    <property type="entry name" value="FAD/NAD-bd_sf"/>
</dbReference>
<proteinExistence type="predicted"/>
<keyword evidence="2" id="KW-0274">FAD</keyword>
<feature type="domain" description="FAD/NAD(P)-binding" evidence="5">
    <location>
        <begin position="49"/>
        <end position="391"/>
    </location>
</feature>
<dbReference type="PANTHER" id="PTHR23023">
    <property type="entry name" value="DIMETHYLANILINE MONOOXYGENASE"/>
    <property type="match status" value="1"/>
</dbReference>